<reference evidence="1" key="1">
    <citation type="submission" date="2021-06" db="EMBL/GenBank/DDBJ databases">
        <authorList>
            <person name="Kallberg Y."/>
            <person name="Tangrot J."/>
            <person name="Rosling A."/>
        </authorList>
    </citation>
    <scope>NUCLEOTIDE SEQUENCE</scope>
    <source>
        <strain evidence="1">IA702</strain>
    </source>
</reference>
<proteinExistence type="predicted"/>
<keyword evidence="2" id="KW-1185">Reference proteome</keyword>
<evidence type="ECO:0000313" key="2">
    <source>
        <dbReference type="Proteomes" id="UP000789572"/>
    </source>
</evidence>
<name>A0A9N8Z464_9GLOM</name>
<comment type="caution">
    <text evidence="1">The sequence shown here is derived from an EMBL/GenBank/DDBJ whole genome shotgun (WGS) entry which is preliminary data.</text>
</comment>
<sequence length="288" mass="32989">MSEDSEVLKIYNALVDKHNFSAELLKFKPNTKDSKAISNQSIRQILSKASKAKTGELGKLDIYYCSEEEKFLFLVEVKEKTSQQKKAIEDIQHYLSFFEELSIDYKVVGLAISGNISEEDNFKIATFTIKEKKITLVKRLENFLASKEKYLDLFVVKKNNVDKETDENKIISLARDTSRLLRELGGNDKPMVVAGALITLCKPIKKEKYIRSKIRGIISKYKETLQKGEELLENEEIEIIGQEIKSNFLKEGKADKEEEHSDLIRVLKESLSDAQRDKKVKTVNDSIV</sequence>
<accession>A0A9N8Z464</accession>
<evidence type="ECO:0000313" key="1">
    <source>
        <dbReference type="EMBL" id="CAG8475233.1"/>
    </source>
</evidence>
<dbReference type="AlphaFoldDB" id="A0A9N8Z464"/>
<dbReference type="Proteomes" id="UP000789572">
    <property type="component" value="Unassembled WGS sequence"/>
</dbReference>
<organism evidence="1 2">
    <name type="scientific">Paraglomus occultum</name>
    <dbReference type="NCBI Taxonomy" id="144539"/>
    <lineage>
        <taxon>Eukaryota</taxon>
        <taxon>Fungi</taxon>
        <taxon>Fungi incertae sedis</taxon>
        <taxon>Mucoromycota</taxon>
        <taxon>Glomeromycotina</taxon>
        <taxon>Glomeromycetes</taxon>
        <taxon>Paraglomerales</taxon>
        <taxon>Paraglomeraceae</taxon>
        <taxon>Paraglomus</taxon>
    </lineage>
</organism>
<protein>
    <submittedName>
        <fullName evidence="1">6977_t:CDS:1</fullName>
    </submittedName>
</protein>
<dbReference type="EMBL" id="CAJVPJ010000089">
    <property type="protein sequence ID" value="CAG8475233.1"/>
    <property type="molecule type" value="Genomic_DNA"/>
</dbReference>
<gene>
    <name evidence="1" type="ORF">POCULU_LOCUS1250</name>
</gene>